<evidence type="ECO:0000313" key="3">
    <source>
        <dbReference type="Proteomes" id="UP001302349"/>
    </source>
</evidence>
<dbReference type="RefSeq" id="WP_317489444.1">
    <property type="nucleotide sequence ID" value="NZ_CP136051.1"/>
</dbReference>
<dbReference type="InterPro" id="IPR007730">
    <property type="entry name" value="SPOR-like_dom"/>
</dbReference>
<dbReference type="Pfam" id="PF05036">
    <property type="entry name" value="SPOR"/>
    <property type="match status" value="1"/>
</dbReference>
<dbReference type="PROSITE" id="PS51257">
    <property type="entry name" value="PROKAR_LIPOPROTEIN"/>
    <property type="match status" value="1"/>
</dbReference>
<feature type="domain" description="SPOR" evidence="1">
    <location>
        <begin position="88"/>
        <end position="168"/>
    </location>
</feature>
<evidence type="ECO:0000313" key="2">
    <source>
        <dbReference type="EMBL" id="WOK06740.1"/>
    </source>
</evidence>
<evidence type="ECO:0000259" key="1">
    <source>
        <dbReference type="PROSITE" id="PS51724"/>
    </source>
</evidence>
<accession>A0ABZ0IQW1</accession>
<organism evidence="2 3">
    <name type="scientific">Imperialibacter roseus</name>
    <dbReference type="NCBI Taxonomy" id="1324217"/>
    <lineage>
        <taxon>Bacteria</taxon>
        <taxon>Pseudomonadati</taxon>
        <taxon>Bacteroidota</taxon>
        <taxon>Cytophagia</taxon>
        <taxon>Cytophagales</taxon>
        <taxon>Flammeovirgaceae</taxon>
        <taxon>Imperialibacter</taxon>
    </lineage>
</organism>
<name>A0ABZ0IQW1_9BACT</name>
<sequence length="169" mass="18772">MNRVVSLALGVFILYGCSKKVVPSSGTTDSYSEDLSILHPVITTDESALKPVETSKLTPSSEPLKTQYDITQELDSVVMFIAEKNLQKRVIDGFTVQVYSGPNRDQANNARAQLHSIGLDIPSQVVYVQPNFKVKIGKFYSRLEANQVYAQVREVFPNALLLPEKIPVE</sequence>
<dbReference type="EMBL" id="CP136051">
    <property type="protein sequence ID" value="WOK06740.1"/>
    <property type="molecule type" value="Genomic_DNA"/>
</dbReference>
<gene>
    <name evidence="2" type="ORF">RT717_27095</name>
</gene>
<dbReference type="PROSITE" id="PS51724">
    <property type="entry name" value="SPOR"/>
    <property type="match status" value="1"/>
</dbReference>
<keyword evidence="3" id="KW-1185">Reference proteome</keyword>
<proteinExistence type="predicted"/>
<protein>
    <submittedName>
        <fullName evidence="2">SPOR domain-containing protein</fullName>
    </submittedName>
</protein>
<dbReference type="Proteomes" id="UP001302349">
    <property type="component" value="Chromosome"/>
</dbReference>
<reference evidence="2 3" key="1">
    <citation type="journal article" date="2023" name="Microbiol. Resour. Announc.">
        <title>Complete Genome Sequence of Imperialibacter roseus strain P4T.</title>
        <authorList>
            <person name="Tizabi D.R."/>
            <person name="Bachvaroff T."/>
            <person name="Hill R.T."/>
        </authorList>
    </citation>
    <scope>NUCLEOTIDE SEQUENCE [LARGE SCALE GENOMIC DNA]</scope>
    <source>
        <strain evidence="2 3">P4T</strain>
    </source>
</reference>
<dbReference type="InterPro" id="IPR036680">
    <property type="entry name" value="SPOR-like_sf"/>
</dbReference>
<dbReference type="Gene3D" id="3.30.70.1070">
    <property type="entry name" value="Sporulation related repeat"/>
    <property type="match status" value="1"/>
</dbReference>
<dbReference type="SUPFAM" id="SSF110997">
    <property type="entry name" value="Sporulation related repeat"/>
    <property type="match status" value="1"/>
</dbReference>